<feature type="region of interest" description="Disordered" evidence="1">
    <location>
        <begin position="122"/>
        <end position="146"/>
    </location>
</feature>
<dbReference type="EMBL" id="BGPR01001522">
    <property type="protein sequence ID" value="GBM55967.1"/>
    <property type="molecule type" value="Genomic_DNA"/>
</dbReference>
<dbReference type="Proteomes" id="UP000499080">
    <property type="component" value="Unassembled WGS sequence"/>
</dbReference>
<name>A0A4Y2GS25_ARAVE</name>
<evidence type="ECO:0000313" key="3">
    <source>
        <dbReference type="Proteomes" id="UP000499080"/>
    </source>
</evidence>
<feature type="compositionally biased region" description="Low complexity" evidence="1">
    <location>
        <begin position="33"/>
        <end position="48"/>
    </location>
</feature>
<reference evidence="2 3" key="1">
    <citation type="journal article" date="2019" name="Sci. Rep.">
        <title>Orb-weaving spider Araneus ventricosus genome elucidates the spidroin gene catalogue.</title>
        <authorList>
            <person name="Kono N."/>
            <person name="Nakamura H."/>
            <person name="Ohtoshi R."/>
            <person name="Moran D.A.P."/>
            <person name="Shinohara A."/>
            <person name="Yoshida Y."/>
            <person name="Fujiwara M."/>
            <person name="Mori M."/>
            <person name="Tomita M."/>
            <person name="Arakawa K."/>
        </authorList>
    </citation>
    <scope>NUCLEOTIDE SEQUENCE [LARGE SCALE GENOMIC DNA]</scope>
</reference>
<comment type="caution">
    <text evidence="2">The sequence shown here is derived from an EMBL/GenBank/DDBJ whole genome shotgun (WGS) entry which is preliminary data.</text>
</comment>
<feature type="region of interest" description="Disordered" evidence="1">
    <location>
        <begin position="30"/>
        <end position="55"/>
    </location>
</feature>
<keyword evidence="3" id="KW-1185">Reference proteome</keyword>
<sequence>MQYRNEFSLPLFFHQFFWKSVKEVLQEIQSNTEPAGESAASSSASEEPSVPRTIEELMKCETPVNCSEVSSELEAIAKRGARARLHMIWKTFIPTQRALRKRRKEKPPLRAIANQHVLERENKARPLSVRKMEYEPTRFRSTAKDR</sequence>
<protein>
    <submittedName>
        <fullName evidence="2">Uncharacterized protein</fullName>
    </submittedName>
</protein>
<accession>A0A4Y2GS25</accession>
<proteinExistence type="predicted"/>
<evidence type="ECO:0000256" key="1">
    <source>
        <dbReference type="SAM" id="MobiDB-lite"/>
    </source>
</evidence>
<evidence type="ECO:0000313" key="2">
    <source>
        <dbReference type="EMBL" id="GBM55967.1"/>
    </source>
</evidence>
<dbReference type="AlphaFoldDB" id="A0A4Y2GS25"/>
<gene>
    <name evidence="2" type="ORF">AVEN_240571_1</name>
</gene>
<organism evidence="2 3">
    <name type="scientific">Araneus ventricosus</name>
    <name type="common">Orbweaver spider</name>
    <name type="synonym">Epeira ventricosa</name>
    <dbReference type="NCBI Taxonomy" id="182803"/>
    <lineage>
        <taxon>Eukaryota</taxon>
        <taxon>Metazoa</taxon>
        <taxon>Ecdysozoa</taxon>
        <taxon>Arthropoda</taxon>
        <taxon>Chelicerata</taxon>
        <taxon>Arachnida</taxon>
        <taxon>Araneae</taxon>
        <taxon>Araneomorphae</taxon>
        <taxon>Entelegynae</taxon>
        <taxon>Araneoidea</taxon>
        <taxon>Araneidae</taxon>
        <taxon>Araneus</taxon>
    </lineage>
</organism>